<evidence type="ECO:0000313" key="1">
    <source>
        <dbReference type="EMBL" id="CEH11987.1"/>
    </source>
</evidence>
<dbReference type="Proteomes" id="UP000054845">
    <property type="component" value="Unassembled WGS sequence"/>
</dbReference>
<accession>A0A0P1B9H3</accession>
<name>A0A0P1B9H3_9BASI</name>
<keyword evidence="2" id="KW-1185">Reference proteome</keyword>
<dbReference type="EMBL" id="CCYA01000089">
    <property type="protein sequence ID" value="CEH11987.1"/>
    <property type="molecule type" value="Genomic_DNA"/>
</dbReference>
<dbReference type="AlphaFoldDB" id="A0A0P1B9H3"/>
<sequence>MDARGPGIHDARHECVECLKDLRIVLLIACVEDIAVSLDESQLRPTEQEISTGSFKAYKYLCKEALLVSTLNGRWGLYTPEDLAPAPNRVGWDVELNEGRQRKGEDLAERLRASTAYRLSSNA</sequence>
<organism evidence="1 2">
    <name type="scientific">Ceraceosorus bombacis</name>
    <dbReference type="NCBI Taxonomy" id="401625"/>
    <lineage>
        <taxon>Eukaryota</taxon>
        <taxon>Fungi</taxon>
        <taxon>Dikarya</taxon>
        <taxon>Basidiomycota</taxon>
        <taxon>Ustilaginomycotina</taxon>
        <taxon>Exobasidiomycetes</taxon>
        <taxon>Ceraceosorales</taxon>
        <taxon>Ceraceosoraceae</taxon>
        <taxon>Ceraceosorus</taxon>
    </lineage>
</organism>
<proteinExistence type="predicted"/>
<protein>
    <submittedName>
        <fullName evidence="1">Uncharacterized protein</fullName>
    </submittedName>
</protein>
<evidence type="ECO:0000313" key="2">
    <source>
        <dbReference type="Proteomes" id="UP000054845"/>
    </source>
</evidence>
<reference evidence="1 2" key="1">
    <citation type="submission" date="2014-09" db="EMBL/GenBank/DDBJ databases">
        <authorList>
            <person name="Magalhaes I.L.F."/>
            <person name="Oliveira U."/>
            <person name="Santos F.R."/>
            <person name="Vidigal T.H.D.A."/>
            <person name="Brescovit A.D."/>
            <person name="Santos A.J."/>
        </authorList>
    </citation>
    <scope>NUCLEOTIDE SEQUENCE [LARGE SCALE GENOMIC DNA]</scope>
</reference>